<dbReference type="Proteomes" id="UP001303046">
    <property type="component" value="Unassembled WGS sequence"/>
</dbReference>
<sequence length="89" mass="9730">MCSRETSLTSIKMSVTEEQPRATIIYEWRGGTGATAAERNINSKLGEGTTTIRTVKSKTSPGRDASTLQKTLPFSMLPKRIRRSTPAVS</sequence>
<feature type="domain" description="Mos1 transposase HTH" evidence="1">
    <location>
        <begin position="21"/>
        <end position="56"/>
    </location>
</feature>
<keyword evidence="3" id="KW-1185">Reference proteome</keyword>
<dbReference type="EMBL" id="JAVFWL010000002">
    <property type="protein sequence ID" value="KAK6736639.1"/>
    <property type="molecule type" value="Genomic_DNA"/>
</dbReference>
<evidence type="ECO:0000259" key="1">
    <source>
        <dbReference type="Pfam" id="PF17906"/>
    </source>
</evidence>
<gene>
    <name evidence="2" type="primary">Necator_chrII.g7170</name>
    <name evidence="2" type="ORF">RB195_019377</name>
</gene>
<reference evidence="2 3" key="1">
    <citation type="submission" date="2023-08" db="EMBL/GenBank/DDBJ databases">
        <title>A Necator americanus chromosomal reference genome.</title>
        <authorList>
            <person name="Ilik V."/>
            <person name="Petrzelkova K.J."/>
            <person name="Pardy F."/>
            <person name="Fuh T."/>
            <person name="Niatou-Singa F.S."/>
            <person name="Gouil Q."/>
            <person name="Baker L."/>
            <person name="Ritchie M.E."/>
            <person name="Jex A.R."/>
            <person name="Gazzola D."/>
            <person name="Li H."/>
            <person name="Toshio Fujiwara R."/>
            <person name="Zhan B."/>
            <person name="Aroian R.V."/>
            <person name="Pafco B."/>
            <person name="Schwarz E.M."/>
        </authorList>
    </citation>
    <scope>NUCLEOTIDE SEQUENCE [LARGE SCALE GENOMIC DNA]</scope>
    <source>
        <strain evidence="2 3">Aroian</strain>
        <tissue evidence="2">Whole animal</tissue>
    </source>
</reference>
<proteinExistence type="predicted"/>
<comment type="caution">
    <text evidence="2">The sequence shown here is derived from an EMBL/GenBank/DDBJ whole genome shotgun (WGS) entry which is preliminary data.</text>
</comment>
<protein>
    <recommendedName>
        <fullName evidence="1">Mos1 transposase HTH domain-containing protein</fullName>
    </recommendedName>
</protein>
<dbReference type="InterPro" id="IPR041426">
    <property type="entry name" value="Mos1_HTH"/>
</dbReference>
<name>A0ABR1CDV5_NECAM</name>
<organism evidence="2 3">
    <name type="scientific">Necator americanus</name>
    <name type="common">Human hookworm</name>
    <dbReference type="NCBI Taxonomy" id="51031"/>
    <lineage>
        <taxon>Eukaryota</taxon>
        <taxon>Metazoa</taxon>
        <taxon>Ecdysozoa</taxon>
        <taxon>Nematoda</taxon>
        <taxon>Chromadorea</taxon>
        <taxon>Rhabditida</taxon>
        <taxon>Rhabditina</taxon>
        <taxon>Rhabditomorpha</taxon>
        <taxon>Strongyloidea</taxon>
        <taxon>Ancylostomatidae</taxon>
        <taxon>Bunostominae</taxon>
        <taxon>Necator</taxon>
    </lineage>
</organism>
<evidence type="ECO:0000313" key="3">
    <source>
        <dbReference type="Proteomes" id="UP001303046"/>
    </source>
</evidence>
<accession>A0ABR1CDV5</accession>
<evidence type="ECO:0000313" key="2">
    <source>
        <dbReference type="EMBL" id="KAK6736639.1"/>
    </source>
</evidence>
<dbReference type="Pfam" id="PF17906">
    <property type="entry name" value="HTH_48"/>
    <property type="match status" value="1"/>
</dbReference>